<reference evidence="1" key="1">
    <citation type="journal article" date="2021" name="PeerJ">
        <title>Extensive microbial diversity within the chicken gut microbiome revealed by metagenomics and culture.</title>
        <authorList>
            <person name="Gilroy R."/>
            <person name="Ravi A."/>
            <person name="Getino M."/>
            <person name="Pursley I."/>
            <person name="Horton D.L."/>
            <person name="Alikhan N.F."/>
            <person name="Baker D."/>
            <person name="Gharbi K."/>
            <person name="Hall N."/>
            <person name="Watson M."/>
            <person name="Adriaenssens E.M."/>
            <person name="Foster-Nyarko E."/>
            <person name="Jarju S."/>
            <person name="Secka A."/>
            <person name="Antonio M."/>
            <person name="Oren A."/>
            <person name="Chaudhuri R.R."/>
            <person name="La Ragione R."/>
            <person name="Hildebrand F."/>
            <person name="Pallen M.J."/>
        </authorList>
    </citation>
    <scope>NUCLEOTIDE SEQUENCE</scope>
    <source>
        <strain evidence="1">ChiBcec8-13705</strain>
    </source>
</reference>
<sequence length="144" mass="16345">MEYHSKYGTEIILRVHRRDIERARIEPAVNFASRTAPNKAQFDRWLDKGAVRVWLYESKVDGGRGAIVGCFDCPGVARATAWRARGPRLSDGTYFVGKDFCLWRVRDLHLFAAAQTRERFGLACPPDSWVRVRCRAEGGSDAEV</sequence>
<accession>A0A9D2M8P0</accession>
<gene>
    <name evidence="1" type="ORF">H9945_11640</name>
</gene>
<name>A0A9D2M8P0_9FIRM</name>
<evidence type="ECO:0000313" key="1">
    <source>
        <dbReference type="EMBL" id="HJB43137.1"/>
    </source>
</evidence>
<evidence type="ECO:0000313" key="2">
    <source>
        <dbReference type="Proteomes" id="UP000886803"/>
    </source>
</evidence>
<proteinExistence type="predicted"/>
<dbReference type="AlphaFoldDB" id="A0A9D2M8P0"/>
<reference evidence="1" key="2">
    <citation type="submission" date="2021-04" db="EMBL/GenBank/DDBJ databases">
        <authorList>
            <person name="Gilroy R."/>
        </authorList>
    </citation>
    <scope>NUCLEOTIDE SEQUENCE</scope>
    <source>
        <strain evidence="1">ChiBcec8-13705</strain>
    </source>
</reference>
<protein>
    <submittedName>
        <fullName evidence="1">Uncharacterized protein</fullName>
    </submittedName>
</protein>
<organism evidence="1 2">
    <name type="scientific">Candidatus Gemmiger avicola</name>
    <dbReference type="NCBI Taxonomy" id="2838605"/>
    <lineage>
        <taxon>Bacteria</taxon>
        <taxon>Bacillati</taxon>
        <taxon>Bacillota</taxon>
        <taxon>Clostridia</taxon>
        <taxon>Eubacteriales</taxon>
        <taxon>Gemmiger</taxon>
    </lineage>
</organism>
<dbReference type="Proteomes" id="UP000886803">
    <property type="component" value="Unassembled WGS sequence"/>
</dbReference>
<dbReference type="EMBL" id="DWYG01000190">
    <property type="protein sequence ID" value="HJB43137.1"/>
    <property type="molecule type" value="Genomic_DNA"/>
</dbReference>
<comment type="caution">
    <text evidence="1">The sequence shown here is derived from an EMBL/GenBank/DDBJ whole genome shotgun (WGS) entry which is preliminary data.</text>
</comment>